<evidence type="ECO:0000313" key="2">
    <source>
        <dbReference type="EMBL" id="MFI9102256.1"/>
    </source>
</evidence>
<evidence type="ECO:0000313" key="3">
    <source>
        <dbReference type="Proteomes" id="UP001614394"/>
    </source>
</evidence>
<dbReference type="RefSeq" id="WP_399649653.1">
    <property type="nucleotide sequence ID" value="NZ_JBITYG010000004.1"/>
</dbReference>
<dbReference type="Pfam" id="PF19813">
    <property type="entry name" value="DUF6296"/>
    <property type="match status" value="1"/>
</dbReference>
<dbReference type="InterPro" id="IPR046263">
    <property type="entry name" value="DUF6296"/>
</dbReference>
<dbReference type="Proteomes" id="UP001614394">
    <property type="component" value="Unassembled WGS sequence"/>
</dbReference>
<reference evidence="2 3" key="1">
    <citation type="submission" date="2024-10" db="EMBL/GenBank/DDBJ databases">
        <title>The Natural Products Discovery Center: Release of the First 8490 Sequenced Strains for Exploring Actinobacteria Biosynthetic Diversity.</title>
        <authorList>
            <person name="Kalkreuter E."/>
            <person name="Kautsar S.A."/>
            <person name="Yang D."/>
            <person name="Bader C.D."/>
            <person name="Teijaro C.N."/>
            <person name="Fluegel L."/>
            <person name="Davis C.M."/>
            <person name="Simpson J.R."/>
            <person name="Lauterbach L."/>
            <person name="Steele A.D."/>
            <person name="Gui C."/>
            <person name="Meng S."/>
            <person name="Li G."/>
            <person name="Viehrig K."/>
            <person name="Ye F."/>
            <person name="Su P."/>
            <person name="Kiefer A.F."/>
            <person name="Nichols A."/>
            <person name="Cepeda A.J."/>
            <person name="Yan W."/>
            <person name="Fan B."/>
            <person name="Jiang Y."/>
            <person name="Adhikari A."/>
            <person name="Zheng C.-J."/>
            <person name="Schuster L."/>
            <person name="Cowan T.M."/>
            <person name="Smanski M.J."/>
            <person name="Chevrette M.G."/>
            <person name="De Carvalho L.P.S."/>
            <person name="Shen B."/>
        </authorList>
    </citation>
    <scope>NUCLEOTIDE SEQUENCE [LARGE SCALE GENOMIC DNA]</scope>
    <source>
        <strain evidence="2 3">NPDC053399</strain>
    </source>
</reference>
<keyword evidence="3" id="KW-1185">Reference proteome</keyword>
<protein>
    <submittedName>
        <fullName evidence="2">DUF6296 family protein</fullName>
    </submittedName>
</protein>
<gene>
    <name evidence="2" type="ORF">ACIGXA_17185</name>
</gene>
<dbReference type="EMBL" id="JBITYG010000004">
    <property type="protein sequence ID" value="MFI9102256.1"/>
    <property type="molecule type" value="Genomic_DNA"/>
</dbReference>
<sequence>MSERAGFELTFTNPLPVDGAPAQQVVEVFATTAIGSGGYPIYVDASKIIRAEISDAGQVRMIASGGGQRPQSPSAVHRLPPADER</sequence>
<proteinExistence type="predicted"/>
<name>A0ABW8CA26_9ACTN</name>
<comment type="caution">
    <text evidence="2">The sequence shown here is derived from an EMBL/GenBank/DDBJ whole genome shotgun (WGS) entry which is preliminary data.</text>
</comment>
<evidence type="ECO:0000256" key="1">
    <source>
        <dbReference type="SAM" id="MobiDB-lite"/>
    </source>
</evidence>
<organism evidence="2 3">
    <name type="scientific">Streptomyces fildesensis</name>
    <dbReference type="NCBI Taxonomy" id="375757"/>
    <lineage>
        <taxon>Bacteria</taxon>
        <taxon>Bacillati</taxon>
        <taxon>Actinomycetota</taxon>
        <taxon>Actinomycetes</taxon>
        <taxon>Kitasatosporales</taxon>
        <taxon>Streptomycetaceae</taxon>
        <taxon>Streptomyces</taxon>
    </lineage>
</organism>
<accession>A0ABW8CA26</accession>
<feature type="region of interest" description="Disordered" evidence="1">
    <location>
        <begin position="63"/>
        <end position="85"/>
    </location>
</feature>